<dbReference type="EMBL" id="JAGTXO010000025">
    <property type="protein sequence ID" value="KAG8461522.1"/>
    <property type="molecule type" value="Genomic_DNA"/>
</dbReference>
<evidence type="ECO:0000256" key="1">
    <source>
        <dbReference type="SAM" id="MobiDB-lite"/>
    </source>
</evidence>
<organism evidence="4 5">
    <name type="scientific">Diacronema lutheri</name>
    <name type="common">Unicellular marine alga</name>
    <name type="synonym">Monochrysis lutheri</name>
    <dbReference type="NCBI Taxonomy" id="2081491"/>
    <lineage>
        <taxon>Eukaryota</taxon>
        <taxon>Haptista</taxon>
        <taxon>Haptophyta</taxon>
        <taxon>Pavlovophyceae</taxon>
        <taxon>Pavlovales</taxon>
        <taxon>Pavlovaceae</taxon>
        <taxon>Diacronema</taxon>
    </lineage>
</organism>
<dbReference type="InterPro" id="IPR027417">
    <property type="entry name" value="P-loop_NTPase"/>
</dbReference>
<evidence type="ECO:0000313" key="4">
    <source>
        <dbReference type="EMBL" id="KAG8461522.1"/>
    </source>
</evidence>
<dbReference type="AlphaFoldDB" id="A0A8J5XI67"/>
<dbReference type="SUPFAM" id="SSF52540">
    <property type="entry name" value="P-loop containing nucleoside triphosphate hydrolases"/>
    <property type="match status" value="1"/>
</dbReference>
<protein>
    <recommendedName>
        <fullName evidence="3">Dynamin N-terminal domain-containing protein</fullName>
    </recommendedName>
</protein>
<name>A0A8J5XI67_DIALT</name>
<evidence type="ECO:0000313" key="5">
    <source>
        <dbReference type="Proteomes" id="UP000751190"/>
    </source>
</evidence>
<evidence type="ECO:0000259" key="3">
    <source>
        <dbReference type="Pfam" id="PF00350"/>
    </source>
</evidence>
<dbReference type="PANTHER" id="PTHR43681">
    <property type="entry name" value="TRANSMEMBRANE GTPASE FZO"/>
    <property type="match status" value="1"/>
</dbReference>
<keyword evidence="2" id="KW-0472">Membrane</keyword>
<dbReference type="InterPro" id="IPR045063">
    <property type="entry name" value="Dynamin_N"/>
</dbReference>
<feature type="domain" description="Dynamin N-terminal" evidence="3">
    <location>
        <begin position="61"/>
        <end position="103"/>
    </location>
</feature>
<comment type="caution">
    <text evidence="4">The sequence shown here is derived from an EMBL/GenBank/DDBJ whole genome shotgun (WGS) entry which is preliminary data.</text>
</comment>
<keyword evidence="2" id="KW-0812">Transmembrane</keyword>
<feature type="transmembrane region" description="Helical" evidence="2">
    <location>
        <begin position="402"/>
        <end position="423"/>
    </location>
</feature>
<dbReference type="PANTHER" id="PTHR43681:SF1">
    <property type="entry name" value="SARCALUMENIN"/>
    <property type="match status" value="1"/>
</dbReference>
<proteinExistence type="predicted"/>
<dbReference type="Proteomes" id="UP000751190">
    <property type="component" value="Unassembled WGS sequence"/>
</dbReference>
<keyword evidence="2" id="KW-1133">Transmembrane helix</keyword>
<reference evidence="4" key="1">
    <citation type="submission" date="2021-05" db="EMBL/GenBank/DDBJ databases">
        <title>The genome of the haptophyte Pavlova lutheri (Diacronema luteri, Pavlovales) - a model for lipid biosynthesis in eukaryotic algae.</title>
        <authorList>
            <person name="Hulatt C.J."/>
            <person name="Posewitz M.C."/>
        </authorList>
    </citation>
    <scope>NUCLEOTIDE SEQUENCE</scope>
    <source>
        <strain evidence="4">NIVA-4/92</strain>
    </source>
</reference>
<dbReference type="InterPro" id="IPR051943">
    <property type="entry name" value="TRAFAC_Dynamin-like_GTPase"/>
</dbReference>
<sequence length="545" mass="57664">MIRRAPTIRRAFSAHTSGQLAQEVRHRAEAIHRHVLAPLNDRLMGPLERREFAQTVPLPFVLLLGNHSSGKSSFINHVLGRTVQQTGVAPTDDCFTVIAPGTADADRDGPSFVGDPDFGFSPLRVFGPGLLNHVQLKVRSGLAVDGLMLVDSPGMIDSPQTATRAADAQRGEEGLLASPLSLLRAPPTDRGYDFLGVVRWLAERADVVLLFFDPDKPGTTGETLACLTTSLSGVNHKLHIILNKVDRFEQLHDFARAYGSLCWNLAKVIPRKDLPRIYTMFLPGPAATAAAGSEGASAGAAACALAAGGSGVPSALAQPLASLDGVRDEVIAEVHRAPERRVDNTITRLYESARLLHMHSTVTEEARRRFARERMAQWSLCVGLLAGGQAGALAGALHGLGFSSMAALAALSVAAAGVSAVHARRTLRQTERALSSQHGLDTCFAHTHQRAVADGDQFATALWQRAAPSVRAAVTTIGLGNLPRVSSAELARVKKVWDTDVLALRRLSAPGVAGLSMRDTAGSAGALDVQRGRSASAGTTTGGPR</sequence>
<dbReference type="OrthoDB" id="1716625at2759"/>
<feature type="region of interest" description="Disordered" evidence="1">
    <location>
        <begin position="524"/>
        <end position="545"/>
    </location>
</feature>
<dbReference type="Gene3D" id="3.40.50.300">
    <property type="entry name" value="P-loop containing nucleotide triphosphate hydrolases"/>
    <property type="match status" value="1"/>
</dbReference>
<dbReference type="OMA" id="DQFRKIH"/>
<evidence type="ECO:0000256" key="2">
    <source>
        <dbReference type="SAM" id="Phobius"/>
    </source>
</evidence>
<dbReference type="Pfam" id="PF00350">
    <property type="entry name" value="Dynamin_N"/>
    <property type="match status" value="1"/>
</dbReference>
<feature type="transmembrane region" description="Helical" evidence="2">
    <location>
        <begin position="375"/>
        <end position="396"/>
    </location>
</feature>
<keyword evidence="5" id="KW-1185">Reference proteome</keyword>
<gene>
    <name evidence="4" type="ORF">KFE25_001126</name>
</gene>
<accession>A0A8J5XI67</accession>